<dbReference type="RefSeq" id="WP_047262098.1">
    <property type="nucleotide sequence ID" value="NZ_CP011542.1"/>
</dbReference>
<proteinExistence type="predicted"/>
<evidence type="ECO:0000313" key="2">
    <source>
        <dbReference type="EMBL" id="AKK05982.1"/>
    </source>
</evidence>
<keyword evidence="3" id="KW-1185">Reference proteome</keyword>
<dbReference type="Pfam" id="PF00117">
    <property type="entry name" value="GATase"/>
    <property type="match status" value="1"/>
</dbReference>
<sequence>MNQFLFVTLREGTTGRAISESELGDIIRTTGIAPAEIKHINIDSVKVHIPNPRDYVGVIVGGSALNVTNETYDEYQQHVHTQLQKLIDAGTPTLLICFGLGWLASATGGSVDLSHPEETGGSTIALEKAAANDPLCIGLPKVFHGLSGHKESVAAVGPEITVLASGPSCPFQLIRYRDHVWASQFHGEMDAEAMEVRMKFFMNSGYFSPEDYEKIVASLRYIDTNAAHQLVRNFYQHCRRLATS</sequence>
<protein>
    <submittedName>
        <fullName evidence="2">GMP synthase family protein</fullName>
        <ecNumber evidence="2">6.3.5.2</ecNumber>
    </submittedName>
</protein>
<dbReference type="Gene3D" id="3.40.50.880">
    <property type="match status" value="1"/>
</dbReference>
<dbReference type="PATRIC" id="fig|571915.4.peg.1761"/>
<evidence type="ECO:0000313" key="3">
    <source>
        <dbReference type="Proteomes" id="UP000035199"/>
    </source>
</evidence>
<name>A0A0G3H4C3_9CORY</name>
<dbReference type="PANTHER" id="PTHR42695">
    <property type="entry name" value="GLUTAMINE AMIDOTRANSFERASE YLR126C-RELATED"/>
    <property type="match status" value="1"/>
</dbReference>
<dbReference type="CDD" id="cd01741">
    <property type="entry name" value="GATase1_1"/>
    <property type="match status" value="1"/>
</dbReference>
<organism evidence="2 3">
    <name type="scientific">Corynebacterium mustelae</name>
    <dbReference type="NCBI Taxonomy" id="571915"/>
    <lineage>
        <taxon>Bacteria</taxon>
        <taxon>Bacillati</taxon>
        <taxon>Actinomycetota</taxon>
        <taxon>Actinomycetes</taxon>
        <taxon>Mycobacteriales</taxon>
        <taxon>Corynebacteriaceae</taxon>
        <taxon>Corynebacterium</taxon>
    </lineage>
</organism>
<dbReference type="PANTHER" id="PTHR42695:SF5">
    <property type="entry name" value="GLUTAMINE AMIDOTRANSFERASE YLR126C-RELATED"/>
    <property type="match status" value="1"/>
</dbReference>
<dbReference type="EC" id="6.3.5.2" evidence="2"/>
<dbReference type="InterPro" id="IPR029062">
    <property type="entry name" value="Class_I_gatase-like"/>
</dbReference>
<reference evidence="3" key="2">
    <citation type="submission" date="2015-05" db="EMBL/GenBank/DDBJ databases">
        <title>Complete genome sequence of Corynebacterium mustelae DSM 45274, isolated from various tissues of a male ferret with lethal sepsis.</title>
        <authorList>
            <person name="Ruckert C."/>
            <person name="Albersmeier A."/>
            <person name="Winkler A."/>
            <person name="Tauch A."/>
        </authorList>
    </citation>
    <scope>NUCLEOTIDE SEQUENCE [LARGE SCALE GENOMIC DNA]</scope>
    <source>
        <strain evidence="3">DSM 45274</strain>
    </source>
</reference>
<reference evidence="2 3" key="1">
    <citation type="journal article" date="2015" name="Genome Announc.">
        <title>Complete Genome Sequence of the Type Strain Corynebacterium mustelae DSM 45274, Isolated from Various Tissues of a Male Ferret with Lethal Sepsis.</title>
        <authorList>
            <person name="Ruckert C."/>
            <person name="Eimer J."/>
            <person name="Winkler A."/>
            <person name="Tauch A."/>
        </authorList>
    </citation>
    <scope>NUCLEOTIDE SEQUENCE [LARGE SCALE GENOMIC DNA]</scope>
    <source>
        <strain evidence="2 3">DSM 45274</strain>
    </source>
</reference>
<dbReference type="GO" id="GO:0003922">
    <property type="term" value="F:GMP synthase (glutamine-hydrolyzing) activity"/>
    <property type="evidence" value="ECO:0007669"/>
    <property type="project" value="UniProtKB-EC"/>
</dbReference>
<accession>A0A0G3H4C3</accession>
<feature type="domain" description="Glutamine amidotransferase" evidence="1">
    <location>
        <begin position="52"/>
        <end position="196"/>
    </location>
</feature>
<dbReference type="STRING" id="571915.CMUST_08290"/>
<dbReference type="GO" id="GO:0005829">
    <property type="term" value="C:cytosol"/>
    <property type="evidence" value="ECO:0007669"/>
    <property type="project" value="TreeGrafter"/>
</dbReference>
<keyword evidence="2" id="KW-0436">Ligase</keyword>
<dbReference type="InterPro" id="IPR017926">
    <property type="entry name" value="GATASE"/>
</dbReference>
<gene>
    <name evidence="2" type="ORF">CMUST_08290</name>
</gene>
<dbReference type="SUPFAM" id="SSF52317">
    <property type="entry name" value="Class I glutamine amidotransferase-like"/>
    <property type="match status" value="1"/>
</dbReference>
<dbReference type="KEGG" id="cmv:CMUST_08290"/>
<dbReference type="AlphaFoldDB" id="A0A0G3H4C3"/>
<evidence type="ECO:0000259" key="1">
    <source>
        <dbReference type="Pfam" id="PF00117"/>
    </source>
</evidence>
<dbReference type="InterPro" id="IPR044992">
    <property type="entry name" value="ChyE-like"/>
</dbReference>
<dbReference type="OrthoDB" id="5196541at2"/>
<dbReference type="Proteomes" id="UP000035199">
    <property type="component" value="Chromosome"/>
</dbReference>
<dbReference type="EMBL" id="CP011542">
    <property type="protein sequence ID" value="AKK05982.1"/>
    <property type="molecule type" value="Genomic_DNA"/>
</dbReference>